<evidence type="ECO:0000313" key="1">
    <source>
        <dbReference type="EMBL" id="CDW46867.1"/>
    </source>
</evidence>
<dbReference type="AlphaFoldDB" id="A0A0K2V9P8"/>
<feature type="non-terminal residue" evidence="1">
    <location>
        <position position="1"/>
    </location>
</feature>
<name>A0A0K2V9P8_LEPSM</name>
<dbReference type="EMBL" id="HACA01029506">
    <property type="protein sequence ID" value="CDW46867.1"/>
    <property type="molecule type" value="Transcribed_RNA"/>
</dbReference>
<accession>A0A0K2V9P8</accession>
<reference evidence="1" key="1">
    <citation type="submission" date="2014-05" db="EMBL/GenBank/DDBJ databases">
        <authorList>
            <person name="Chronopoulou M."/>
        </authorList>
    </citation>
    <scope>NUCLEOTIDE SEQUENCE</scope>
    <source>
        <tissue evidence="1">Whole organism</tissue>
    </source>
</reference>
<proteinExistence type="predicted"/>
<organism evidence="1">
    <name type="scientific">Lepeophtheirus salmonis</name>
    <name type="common">Salmon louse</name>
    <name type="synonym">Caligus salmonis</name>
    <dbReference type="NCBI Taxonomy" id="72036"/>
    <lineage>
        <taxon>Eukaryota</taxon>
        <taxon>Metazoa</taxon>
        <taxon>Ecdysozoa</taxon>
        <taxon>Arthropoda</taxon>
        <taxon>Crustacea</taxon>
        <taxon>Multicrustacea</taxon>
        <taxon>Hexanauplia</taxon>
        <taxon>Copepoda</taxon>
        <taxon>Siphonostomatoida</taxon>
        <taxon>Caligidae</taxon>
        <taxon>Lepeophtheirus</taxon>
    </lineage>
</organism>
<sequence>ICSKSTKTRRSNFGGRTPWNKFRVSLHLRYYSEHFLCRISQNSPLRIETSTPIVTDLRKIV</sequence>
<protein>
    <submittedName>
        <fullName evidence="1">Uncharacterized protein</fullName>
    </submittedName>
</protein>